<organism evidence="6">
    <name type="scientific">uncultured Solirubrobacteraceae bacterium</name>
    <dbReference type="NCBI Taxonomy" id="1162706"/>
    <lineage>
        <taxon>Bacteria</taxon>
        <taxon>Bacillati</taxon>
        <taxon>Actinomycetota</taxon>
        <taxon>Thermoleophilia</taxon>
        <taxon>Solirubrobacterales</taxon>
        <taxon>Solirubrobacteraceae</taxon>
        <taxon>environmental samples</taxon>
    </lineage>
</organism>
<dbReference type="InterPro" id="IPR051201">
    <property type="entry name" value="Chloro_Bact_Ser_Proteases"/>
</dbReference>
<evidence type="ECO:0000259" key="5">
    <source>
        <dbReference type="PROSITE" id="PS50106"/>
    </source>
</evidence>
<dbReference type="Gene3D" id="2.40.10.10">
    <property type="entry name" value="Trypsin-like serine proteases"/>
    <property type="match status" value="2"/>
</dbReference>
<evidence type="ECO:0000256" key="4">
    <source>
        <dbReference type="SAM" id="MobiDB-lite"/>
    </source>
</evidence>
<protein>
    <recommendedName>
        <fullName evidence="5">PDZ domain-containing protein</fullName>
    </recommendedName>
</protein>
<dbReference type="Gene3D" id="2.30.42.10">
    <property type="match status" value="1"/>
</dbReference>
<keyword evidence="3" id="KW-0378">Hydrolase</keyword>
<dbReference type="PANTHER" id="PTHR43343:SF3">
    <property type="entry name" value="PROTEASE DO-LIKE 8, CHLOROPLASTIC"/>
    <property type="match status" value="1"/>
</dbReference>
<proteinExistence type="inferred from homology"/>
<dbReference type="GO" id="GO:0006508">
    <property type="term" value="P:proteolysis"/>
    <property type="evidence" value="ECO:0007669"/>
    <property type="project" value="UniProtKB-KW"/>
</dbReference>
<dbReference type="InterPro" id="IPR009003">
    <property type="entry name" value="Peptidase_S1_PA"/>
</dbReference>
<feature type="non-terminal residue" evidence="6">
    <location>
        <position position="1"/>
    </location>
</feature>
<accession>A0A6J4SZR8</accession>
<dbReference type="InterPro" id="IPR043504">
    <property type="entry name" value="Peptidase_S1_PA_chymotrypsin"/>
</dbReference>
<reference evidence="6" key="1">
    <citation type="submission" date="2020-02" db="EMBL/GenBank/DDBJ databases">
        <authorList>
            <person name="Meier V. D."/>
        </authorList>
    </citation>
    <scope>NUCLEOTIDE SEQUENCE</scope>
    <source>
        <strain evidence="6">AVDCRST_MAG13</strain>
    </source>
</reference>
<dbReference type="SMART" id="SM00228">
    <property type="entry name" value="PDZ"/>
    <property type="match status" value="1"/>
</dbReference>
<dbReference type="PROSITE" id="PS50106">
    <property type="entry name" value="PDZ"/>
    <property type="match status" value="1"/>
</dbReference>
<evidence type="ECO:0000256" key="2">
    <source>
        <dbReference type="ARBA" id="ARBA00022670"/>
    </source>
</evidence>
<dbReference type="Pfam" id="PF13365">
    <property type="entry name" value="Trypsin_2"/>
    <property type="match status" value="1"/>
</dbReference>
<dbReference type="AlphaFoldDB" id="A0A6J4SZR8"/>
<dbReference type="InterPro" id="IPR036034">
    <property type="entry name" value="PDZ_sf"/>
</dbReference>
<gene>
    <name evidence="6" type="ORF">AVDCRST_MAG13-2747</name>
</gene>
<keyword evidence="2" id="KW-0645">Protease</keyword>
<dbReference type="InterPro" id="IPR001478">
    <property type="entry name" value="PDZ"/>
</dbReference>
<feature type="region of interest" description="Disordered" evidence="4">
    <location>
        <begin position="217"/>
        <end position="243"/>
    </location>
</feature>
<evidence type="ECO:0000256" key="3">
    <source>
        <dbReference type="ARBA" id="ARBA00022801"/>
    </source>
</evidence>
<comment type="similarity">
    <text evidence="1">Belongs to the peptidase S1C family.</text>
</comment>
<dbReference type="PANTHER" id="PTHR43343">
    <property type="entry name" value="PEPTIDASE S12"/>
    <property type="match status" value="1"/>
</dbReference>
<dbReference type="PRINTS" id="PR00834">
    <property type="entry name" value="PROTEASES2C"/>
</dbReference>
<dbReference type="Pfam" id="PF13180">
    <property type="entry name" value="PDZ_2"/>
    <property type="match status" value="1"/>
</dbReference>
<dbReference type="GO" id="GO:0004252">
    <property type="term" value="F:serine-type endopeptidase activity"/>
    <property type="evidence" value="ECO:0007669"/>
    <property type="project" value="InterPro"/>
</dbReference>
<dbReference type="SUPFAM" id="SSF50494">
    <property type="entry name" value="Trypsin-like serine proteases"/>
    <property type="match status" value="1"/>
</dbReference>
<feature type="domain" description="PDZ" evidence="5">
    <location>
        <begin position="205"/>
        <end position="287"/>
    </location>
</feature>
<dbReference type="EMBL" id="CADCVO010000438">
    <property type="protein sequence ID" value="CAA9509878.1"/>
    <property type="molecule type" value="Genomic_DNA"/>
</dbReference>
<name>A0A6J4SZR8_9ACTN</name>
<dbReference type="SUPFAM" id="SSF50156">
    <property type="entry name" value="PDZ domain-like"/>
    <property type="match status" value="1"/>
</dbReference>
<evidence type="ECO:0000256" key="1">
    <source>
        <dbReference type="ARBA" id="ARBA00010541"/>
    </source>
</evidence>
<dbReference type="InterPro" id="IPR001940">
    <property type="entry name" value="Peptidase_S1C"/>
</dbReference>
<sequence>LPAAPAAKPGESTARAVYAAASPAVVSVRAGGSGGQGTGFLIDAQGTIVTNAHVVGDSRRAQISFGKDRMIDAEILGTDPSTDLAVLKVDASRVRGVRPLALADSDKVVVGDPAVAIGNPFGLDRTATEGIISALGRQITAPNGFGIDDAIQTDAPINPGNSGGPLLNGAGQVVGVNSQILTGGSGNGNVGVGFAVPSNTVREVVPRLQRGETISRPYLGLSTGEGPSGATVGEVVPGGPSARAGLREGDVVKRMDGGRVSEPADVAAAIADRKPGDKVEVVVERAGQEVELDVTLGTRPARTP</sequence>
<evidence type="ECO:0000313" key="6">
    <source>
        <dbReference type="EMBL" id="CAA9509878.1"/>
    </source>
</evidence>